<gene>
    <name evidence="1" type="ORF">JKL49_02730</name>
    <name evidence="2" type="ORF">JKL49_05140</name>
</gene>
<keyword evidence="3" id="KW-1185">Reference proteome</keyword>
<dbReference type="EMBL" id="JAGSGD010000001">
    <property type="protein sequence ID" value="MBR7618292.1"/>
    <property type="molecule type" value="Genomic_DNA"/>
</dbReference>
<dbReference type="EMBL" id="CP068570">
    <property type="protein sequence ID" value="QQZ50757.1"/>
    <property type="molecule type" value="Genomic_DNA"/>
</dbReference>
<organism evidence="1 3">
    <name type="scientific">Phenylobacterium glaciei</name>
    <dbReference type="NCBI Taxonomy" id="2803784"/>
    <lineage>
        <taxon>Bacteria</taxon>
        <taxon>Pseudomonadati</taxon>
        <taxon>Pseudomonadota</taxon>
        <taxon>Alphaproteobacteria</taxon>
        <taxon>Caulobacterales</taxon>
        <taxon>Caulobacteraceae</taxon>
        <taxon>Phenylobacterium</taxon>
    </lineage>
</organism>
<dbReference type="AlphaFoldDB" id="A0A941CYM4"/>
<reference evidence="1" key="2">
    <citation type="submission" date="2021-04" db="EMBL/GenBank/DDBJ databases">
        <title>Draft genome assembly of strain Phenylobacterium sp. 20VBR1 using MiniION and Illumina platforms.</title>
        <authorList>
            <person name="Thomas F.A."/>
            <person name="Krishnan K.P."/>
            <person name="Sinha R.K."/>
        </authorList>
    </citation>
    <scope>NUCLEOTIDE SEQUENCE</scope>
    <source>
        <strain evidence="1">20VBR1</strain>
    </source>
</reference>
<dbReference type="RefSeq" id="WP_215338177.1">
    <property type="nucleotide sequence ID" value="NZ_JAGSGD010000001.1"/>
</dbReference>
<dbReference type="Proteomes" id="UP000622580">
    <property type="component" value="Unassembled WGS sequence"/>
</dbReference>
<reference evidence="2" key="1">
    <citation type="submission" date="2021-01" db="EMBL/GenBank/DDBJ databases">
        <title>Genome sequence of Phenylobacterium sp. 20VBR1 isolated from a valley glaceir, Ny-Alesund, Svalbard.</title>
        <authorList>
            <person name="Thomas F.A."/>
            <person name="Krishnan K.P."/>
            <person name="Sinha R.K."/>
        </authorList>
    </citation>
    <scope>NUCLEOTIDE SEQUENCE</scope>
    <source>
        <strain evidence="2">20VBR1</strain>
    </source>
</reference>
<name>A0A941CYM4_9CAUL</name>
<evidence type="ECO:0000313" key="1">
    <source>
        <dbReference type="EMBL" id="MBR7618292.1"/>
    </source>
</evidence>
<evidence type="ECO:0000313" key="3">
    <source>
        <dbReference type="Proteomes" id="UP000622580"/>
    </source>
</evidence>
<accession>A0A941CYM4</accession>
<sequence>MNTTLGAERSAGPWFTASMFRARYEGRAVGFTEYLVTAMRAYADKALS</sequence>
<protein>
    <submittedName>
        <fullName evidence="1">Uncharacterized protein</fullName>
    </submittedName>
</protein>
<evidence type="ECO:0000313" key="2">
    <source>
        <dbReference type="EMBL" id="QQZ50757.1"/>
    </source>
</evidence>
<proteinExistence type="predicted"/>